<evidence type="ECO:0000259" key="4">
    <source>
        <dbReference type="Pfam" id="PF16845"/>
    </source>
</evidence>
<keyword evidence="6" id="KW-1185">Reference proteome</keyword>
<dbReference type="AlphaFoldDB" id="A0ABD3L2A4"/>
<dbReference type="Gene3D" id="3.10.450.10">
    <property type="match status" value="1"/>
</dbReference>
<evidence type="ECO:0000313" key="6">
    <source>
        <dbReference type="Proteomes" id="UP001634007"/>
    </source>
</evidence>
<feature type="signal peptide" evidence="3">
    <location>
        <begin position="1"/>
        <end position="21"/>
    </location>
</feature>
<dbReference type="EMBL" id="JBJKBG010000004">
    <property type="protein sequence ID" value="KAL3742275.1"/>
    <property type="molecule type" value="Genomic_DNA"/>
</dbReference>
<organism evidence="5 6">
    <name type="scientific">Eucalyptus globulus</name>
    <name type="common">Tasmanian blue gum</name>
    <dbReference type="NCBI Taxonomy" id="34317"/>
    <lineage>
        <taxon>Eukaryota</taxon>
        <taxon>Viridiplantae</taxon>
        <taxon>Streptophyta</taxon>
        <taxon>Embryophyta</taxon>
        <taxon>Tracheophyta</taxon>
        <taxon>Spermatophyta</taxon>
        <taxon>Magnoliopsida</taxon>
        <taxon>eudicotyledons</taxon>
        <taxon>Gunneridae</taxon>
        <taxon>Pentapetalae</taxon>
        <taxon>rosids</taxon>
        <taxon>malvids</taxon>
        <taxon>Myrtales</taxon>
        <taxon>Myrtaceae</taxon>
        <taxon>Myrtoideae</taxon>
        <taxon>Eucalypteae</taxon>
        <taxon>Eucalyptus</taxon>
    </lineage>
</organism>
<evidence type="ECO:0000256" key="3">
    <source>
        <dbReference type="SAM" id="SignalP"/>
    </source>
</evidence>
<reference evidence="5 6" key="1">
    <citation type="submission" date="2024-11" db="EMBL/GenBank/DDBJ databases">
        <title>Chromosome-level genome assembly of Eucalyptus globulus Labill. provides insights into its genome evolution.</title>
        <authorList>
            <person name="Li X."/>
        </authorList>
    </citation>
    <scope>NUCLEOTIDE SEQUENCE [LARGE SCALE GENOMIC DNA]</scope>
    <source>
        <strain evidence="5">CL2024</strain>
        <tissue evidence="5">Fresh tender leaves</tissue>
    </source>
</reference>
<dbReference type="Proteomes" id="UP001634007">
    <property type="component" value="Unassembled WGS sequence"/>
</dbReference>
<dbReference type="InterPro" id="IPR027214">
    <property type="entry name" value="Cystatin"/>
</dbReference>
<evidence type="ECO:0000256" key="1">
    <source>
        <dbReference type="ARBA" id="ARBA00022690"/>
    </source>
</evidence>
<proteinExistence type="predicted"/>
<accession>A0ABD3L2A4</accession>
<name>A0ABD3L2A4_EUCGL</name>
<keyword evidence="1" id="KW-0646">Protease inhibitor</keyword>
<feature type="chain" id="PRO_5044751928" description="Cystatin domain-containing protein" evidence="3">
    <location>
        <begin position="22"/>
        <end position="116"/>
    </location>
</feature>
<protein>
    <recommendedName>
        <fullName evidence="4">Cystatin domain-containing protein</fullName>
    </recommendedName>
</protein>
<sequence>MRPQILLLLLFLAVLPLSAIAARGQGWKQIEVVDDPRIKSMGEFAVADFNRKSHAGLVFKDVLTVTEQAAGSEQSTYLLHLAVEGEPPRCYDTVVLAFVWLDHWEVSSFDSKSCQG</sequence>
<dbReference type="PANTHER" id="PTHR47116">
    <property type="entry name" value="PHLOEM FILAMENT PROTEIN"/>
    <property type="match status" value="1"/>
</dbReference>
<dbReference type="InterPro" id="IPR000010">
    <property type="entry name" value="Cystatin_dom"/>
</dbReference>
<comment type="caution">
    <text evidence="5">The sequence shown here is derived from an EMBL/GenBank/DDBJ whole genome shotgun (WGS) entry which is preliminary data.</text>
</comment>
<dbReference type="Pfam" id="PF16845">
    <property type="entry name" value="SQAPI"/>
    <property type="match status" value="1"/>
</dbReference>
<evidence type="ECO:0000256" key="2">
    <source>
        <dbReference type="ARBA" id="ARBA00022704"/>
    </source>
</evidence>
<dbReference type="GO" id="GO:0004869">
    <property type="term" value="F:cysteine-type endopeptidase inhibitor activity"/>
    <property type="evidence" value="ECO:0007669"/>
    <property type="project" value="UniProtKB-KW"/>
</dbReference>
<keyword evidence="3" id="KW-0732">Signal</keyword>
<gene>
    <name evidence="5" type="ORF">ACJRO7_017712</name>
</gene>
<dbReference type="InterPro" id="IPR046350">
    <property type="entry name" value="Cystatin_sf"/>
</dbReference>
<evidence type="ECO:0000313" key="5">
    <source>
        <dbReference type="EMBL" id="KAL3742275.1"/>
    </source>
</evidence>
<dbReference type="SUPFAM" id="SSF54403">
    <property type="entry name" value="Cystatin/monellin"/>
    <property type="match status" value="1"/>
</dbReference>
<feature type="domain" description="Cystatin" evidence="4">
    <location>
        <begin position="31"/>
        <end position="110"/>
    </location>
</feature>
<keyword evidence="2" id="KW-0789">Thiol protease inhibitor</keyword>